<evidence type="ECO:0000256" key="1">
    <source>
        <dbReference type="ARBA" id="ARBA00022842"/>
    </source>
</evidence>
<dbReference type="AlphaFoldDB" id="A0A1E8CHY4"/>
<dbReference type="PANTHER" id="PTHR43777">
    <property type="entry name" value="MOLYBDENUM COFACTOR CYTIDYLYLTRANSFERASE"/>
    <property type="match status" value="1"/>
</dbReference>
<gene>
    <name evidence="3" type="ORF">PHACT_02060</name>
</gene>
<keyword evidence="4" id="KW-1185">Reference proteome</keyword>
<evidence type="ECO:0000259" key="2">
    <source>
        <dbReference type="Pfam" id="PF12804"/>
    </source>
</evidence>
<name>A0A1E8CHY4_9GAMM</name>
<feature type="domain" description="MobA-like NTP transferase" evidence="2">
    <location>
        <begin position="5"/>
        <end position="164"/>
    </location>
</feature>
<dbReference type="GO" id="GO:0016779">
    <property type="term" value="F:nucleotidyltransferase activity"/>
    <property type="evidence" value="ECO:0007669"/>
    <property type="project" value="UniProtKB-ARBA"/>
</dbReference>
<protein>
    <recommendedName>
        <fullName evidence="2">MobA-like NTP transferase domain-containing protein</fullName>
    </recommendedName>
</protein>
<proteinExistence type="predicted"/>
<reference evidence="4" key="1">
    <citation type="submission" date="2016-07" db="EMBL/GenBank/DDBJ databases">
        <authorList>
            <person name="Florea S."/>
            <person name="Webb J.S."/>
            <person name="Jaromczyk J."/>
            <person name="Schardl C.L."/>
        </authorList>
    </citation>
    <scope>NUCLEOTIDE SEQUENCE [LARGE SCALE GENOMIC DNA]</scope>
    <source>
        <strain evidence="4">KCTC 42131</strain>
    </source>
</reference>
<dbReference type="STRING" id="1524254.PHACT_02060"/>
<dbReference type="RefSeq" id="WP_070115690.1">
    <property type="nucleotide sequence ID" value="NZ_CAXATG010000002.1"/>
</dbReference>
<sequence length="192" mass="20752">MTTGAILLAAGFSRRFGSIKLTAMLPGNTTVLASTSRLLQNNVDELIVVTRPALFDADVFASTDIPEQQIVLCPDAELGMGHSLACGIRALPAHWDACLVCLADMPFIKPSTLQQICSRADRSRIVIPAYQGQRGHPVCFGRDFFTELAQSQGDTGGRDVIKSHPEQLDLLEMDDAGILQDIDTPEDLPACQ</sequence>
<comment type="caution">
    <text evidence="3">The sequence shown here is derived from an EMBL/GenBank/DDBJ whole genome shotgun (WGS) entry which is preliminary data.</text>
</comment>
<dbReference type="Pfam" id="PF12804">
    <property type="entry name" value="NTP_transf_3"/>
    <property type="match status" value="1"/>
</dbReference>
<dbReference type="Gene3D" id="3.90.550.10">
    <property type="entry name" value="Spore Coat Polysaccharide Biosynthesis Protein SpsA, Chain A"/>
    <property type="match status" value="1"/>
</dbReference>
<dbReference type="InterPro" id="IPR029044">
    <property type="entry name" value="Nucleotide-diphossugar_trans"/>
</dbReference>
<dbReference type="CDD" id="cd04182">
    <property type="entry name" value="GT_2_like_f"/>
    <property type="match status" value="1"/>
</dbReference>
<evidence type="ECO:0000313" key="4">
    <source>
        <dbReference type="Proteomes" id="UP000175669"/>
    </source>
</evidence>
<dbReference type="Proteomes" id="UP000175669">
    <property type="component" value="Unassembled WGS sequence"/>
</dbReference>
<accession>A0A1E8CHY4</accession>
<dbReference type="PANTHER" id="PTHR43777:SF1">
    <property type="entry name" value="MOLYBDENUM COFACTOR CYTIDYLYLTRANSFERASE"/>
    <property type="match status" value="1"/>
</dbReference>
<dbReference type="InterPro" id="IPR025877">
    <property type="entry name" value="MobA-like_NTP_Trfase"/>
</dbReference>
<dbReference type="OrthoDB" id="5298023at2"/>
<dbReference type="SUPFAM" id="SSF53448">
    <property type="entry name" value="Nucleotide-diphospho-sugar transferases"/>
    <property type="match status" value="1"/>
</dbReference>
<dbReference type="EMBL" id="MASR01000001">
    <property type="protein sequence ID" value="OFE12066.1"/>
    <property type="molecule type" value="Genomic_DNA"/>
</dbReference>
<organism evidence="3 4">
    <name type="scientific">Pseudohongiella acticola</name>
    <dbReference type="NCBI Taxonomy" id="1524254"/>
    <lineage>
        <taxon>Bacteria</taxon>
        <taxon>Pseudomonadati</taxon>
        <taxon>Pseudomonadota</taxon>
        <taxon>Gammaproteobacteria</taxon>
        <taxon>Pseudomonadales</taxon>
        <taxon>Pseudohongiellaceae</taxon>
        <taxon>Pseudohongiella</taxon>
    </lineage>
</organism>
<evidence type="ECO:0000313" key="3">
    <source>
        <dbReference type="EMBL" id="OFE12066.1"/>
    </source>
</evidence>
<keyword evidence="1" id="KW-0460">Magnesium</keyword>